<reference evidence="2 3" key="1">
    <citation type="journal article" date="2013" name="Genome Announc.">
        <title>Whole-genome sequences of five oyster-associated bacteria show potential for crude oil hydrocarbon degradation.</title>
        <authorList>
            <person name="Chauhan A."/>
            <person name="Green S."/>
            <person name="Pathak A."/>
            <person name="Thomas J."/>
            <person name="Venkatramanan R."/>
        </authorList>
    </citation>
    <scope>NUCLEOTIDE SEQUENCE [LARGE SCALE GENOMIC DNA]</scope>
    <source>
        <strain evidence="2 3">MF109</strain>
    </source>
</reference>
<dbReference type="EMBL" id="ATAO01000182">
    <property type="protein sequence ID" value="EQM77247.1"/>
    <property type="molecule type" value="Genomic_DNA"/>
</dbReference>
<evidence type="ECO:0000313" key="3">
    <source>
        <dbReference type="Proteomes" id="UP000016033"/>
    </source>
</evidence>
<proteinExistence type="predicted"/>
<dbReference type="PATRIC" id="fig|1333857.3.peg.1830"/>
<protein>
    <recommendedName>
        <fullName evidence="4">TadE family protein</fullName>
    </recommendedName>
</protein>
<gene>
    <name evidence="2" type="ORF">L687_17645</name>
</gene>
<dbReference type="RefSeq" id="WP_021199793.1">
    <property type="nucleotide sequence ID" value="NZ_ATAO01000182.1"/>
</dbReference>
<accession>T5KL02</accession>
<keyword evidence="1" id="KW-0812">Transmembrane</keyword>
<dbReference type="AlphaFoldDB" id="T5KL02"/>
<dbReference type="Proteomes" id="UP000016033">
    <property type="component" value="Unassembled WGS sequence"/>
</dbReference>
<sequence length="151" mass="15763">MHLPRLSEKNDEGSAALEFIAVGVILLVPLIYLVIALGAIQEQTLGAEAAARHVARVVARAPDATTAAERSDAVLAGIVDEYGLDEEAVNLTIACTPRAVECPSAGATIVVTVTTSVRLPLVPEMLGLDRSTAVPVQAEAVQKVSRLWGAE</sequence>
<name>T5KL02_MICMQ</name>
<evidence type="ECO:0000256" key="1">
    <source>
        <dbReference type="SAM" id="Phobius"/>
    </source>
</evidence>
<evidence type="ECO:0008006" key="4">
    <source>
        <dbReference type="Google" id="ProtNLM"/>
    </source>
</evidence>
<keyword evidence="1" id="KW-0472">Membrane</keyword>
<feature type="transmembrane region" description="Helical" evidence="1">
    <location>
        <begin position="20"/>
        <end position="40"/>
    </location>
</feature>
<keyword evidence="1" id="KW-1133">Transmembrane helix</keyword>
<comment type="caution">
    <text evidence="2">The sequence shown here is derived from an EMBL/GenBank/DDBJ whole genome shotgun (WGS) entry which is preliminary data.</text>
</comment>
<evidence type="ECO:0000313" key="2">
    <source>
        <dbReference type="EMBL" id="EQM77247.1"/>
    </source>
</evidence>
<organism evidence="2 3">
    <name type="scientific">Microbacterium maritypicum MF109</name>
    <dbReference type="NCBI Taxonomy" id="1333857"/>
    <lineage>
        <taxon>Bacteria</taxon>
        <taxon>Bacillati</taxon>
        <taxon>Actinomycetota</taxon>
        <taxon>Actinomycetes</taxon>
        <taxon>Micrococcales</taxon>
        <taxon>Microbacteriaceae</taxon>
        <taxon>Microbacterium</taxon>
    </lineage>
</organism>